<evidence type="ECO:0000259" key="1">
    <source>
        <dbReference type="PROSITE" id="PS51029"/>
    </source>
</evidence>
<organism evidence="2 3">
    <name type="scientific">Setaria digitata</name>
    <dbReference type="NCBI Taxonomy" id="48799"/>
    <lineage>
        <taxon>Eukaryota</taxon>
        <taxon>Metazoa</taxon>
        <taxon>Ecdysozoa</taxon>
        <taxon>Nematoda</taxon>
        <taxon>Chromadorea</taxon>
        <taxon>Rhabditida</taxon>
        <taxon>Spirurina</taxon>
        <taxon>Spiruromorpha</taxon>
        <taxon>Filarioidea</taxon>
        <taxon>Setariidae</taxon>
        <taxon>Setaria</taxon>
    </lineage>
</organism>
<dbReference type="WBParaSite" id="sdigi.contig754.g9680.t1">
    <property type="protein sequence ID" value="sdigi.contig754.g9680.t1"/>
    <property type="gene ID" value="sdigi.contig754.g9680"/>
</dbReference>
<name>A0A915Q746_9BILA</name>
<dbReference type="Pfam" id="PF10545">
    <property type="entry name" value="MADF_DNA_bdg"/>
    <property type="match status" value="1"/>
</dbReference>
<reference evidence="3" key="1">
    <citation type="submission" date="2022-11" db="UniProtKB">
        <authorList>
            <consortium name="WormBaseParasite"/>
        </authorList>
    </citation>
    <scope>IDENTIFICATION</scope>
</reference>
<sequence length="649" mass="74963">MSYNREEFLWTDALRLKLIKEVKQRPAIWLTNLNNFNNMDDQVAAEIIRKIRKMSTGICSLTVNHVKDEWKAISDECVRILNTDDPQVRLEPSIWRFACALKFMIYPITHTQEGNAHVLTYMKNRKVFDVISERDINGVLWPFSNVKVQLNGKIEPAVCVAVGQLSIMIEKCKQAVAEVMPCDVSNYSNTEDDMLPDKYPVKSRHYSGSLMKEDDDIVYYDAENSIKKTSLAAGILTVKKTSSLQLLSHCLSVPRLPIFYGIPNLTYSYLYSKLGSKKLTKSHQQSLVYYRQSSPRHLALAAFAEKYRATDPAFPIGFCPQIPSRSGDRVTELTGSLTFNCRCLLQSIDDLRGETNELKRTVSAVNKNMKWQLRRIFDSLANILRPIHPCLISSRGIELYKEMRSVRVQTDRLSGMEDDFPFIGKVYQDMVYRYCPREIVDHLAIVSPHPAIFVRHLARYVLTREEISMLFSKDAKMSQKERIRWIESMAFICYPRRNVASMKKCCLEALSALADYENLLLKLEKENLTIDSSGWHNIPPKRMRTDDEQDYLLPQTLFRIGQQHRKAEEFAVKVAALLYNGDEDSQRPCSERRDQAKLIWLKEKVMELYPSDSVRTAHFQWNQCLSALDADANRVKNMSFDEYDSNDDL</sequence>
<keyword evidence="2" id="KW-1185">Reference proteome</keyword>
<dbReference type="Proteomes" id="UP000887581">
    <property type="component" value="Unplaced"/>
</dbReference>
<evidence type="ECO:0000313" key="3">
    <source>
        <dbReference type="WBParaSite" id="sdigi.contig754.g9680.t1"/>
    </source>
</evidence>
<evidence type="ECO:0000313" key="2">
    <source>
        <dbReference type="Proteomes" id="UP000887581"/>
    </source>
</evidence>
<dbReference type="InterPro" id="IPR006578">
    <property type="entry name" value="MADF-dom"/>
</dbReference>
<dbReference type="AlphaFoldDB" id="A0A915Q746"/>
<dbReference type="PROSITE" id="PS51029">
    <property type="entry name" value="MADF"/>
    <property type="match status" value="1"/>
</dbReference>
<protein>
    <submittedName>
        <fullName evidence="3">MADF domain-containing protein</fullName>
    </submittedName>
</protein>
<accession>A0A915Q746</accession>
<feature type="domain" description="MADF" evidence="1">
    <location>
        <begin position="17"/>
        <end position="109"/>
    </location>
</feature>
<proteinExistence type="predicted"/>